<comment type="subcellular location">
    <subcellularLocation>
        <location evidence="1">Cell membrane</location>
        <topology evidence="1">Multi-pass membrane protein</topology>
    </subcellularLocation>
</comment>
<evidence type="ECO:0000259" key="8">
    <source>
        <dbReference type="Pfam" id="PF03458"/>
    </source>
</evidence>
<evidence type="ECO:0000256" key="1">
    <source>
        <dbReference type="ARBA" id="ARBA00004651"/>
    </source>
</evidence>
<feature type="transmembrane region" description="Helical" evidence="7">
    <location>
        <begin position="153"/>
        <end position="173"/>
    </location>
</feature>
<keyword evidence="3" id="KW-1003">Cell membrane</keyword>
<name>A0A1G9EIG3_ACTMZ</name>
<feature type="domain" description="Glycine transporter" evidence="8">
    <location>
        <begin position="96"/>
        <end position="168"/>
    </location>
</feature>
<feature type="transmembrane region" description="Helical" evidence="7">
    <location>
        <begin position="90"/>
        <end position="111"/>
    </location>
</feature>
<evidence type="ECO:0000256" key="6">
    <source>
        <dbReference type="ARBA" id="ARBA00023136"/>
    </source>
</evidence>
<dbReference type="InterPro" id="IPR005115">
    <property type="entry name" value="Gly_transporter"/>
</dbReference>
<comment type="similarity">
    <text evidence="2">Belongs to the UPF0126 family.</text>
</comment>
<proteinExistence type="inferred from homology"/>
<dbReference type="GO" id="GO:0005886">
    <property type="term" value="C:plasma membrane"/>
    <property type="evidence" value="ECO:0007669"/>
    <property type="project" value="UniProtKB-SubCell"/>
</dbReference>
<gene>
    <name evidence="9" type="ORF">SAMN04487820_11277</name>
</gene>
<feature type="transmembrane region" description="Helical" evidence="7">
    <location>
        <begin position="63"/>
        <end position="83"/>
    </location>
</feature>
<dbReference type="Pfam" id="PF03458">
    <property type="entry name" value="Gly_transporter"/>
    <property type="match status" value="2"/>
</dbReference>
<protein>
    <submittedName>
        <fullName evidence="9">Uncharacterized membrane protein YeiH</fullName>
    </submittedName>
</protein>
<dbReference type="AlphaFoldDB" id="A0A1G9EIG3"/>
<organism evidence="9 10">
    <name type="scientific">Actinopolyspora mzabensis</name>
    <dbReference type="NCBI Taxonomy" id="995066"/>
    <lineage>
        <taxon>Bacteria</taxon>
        <taxon>Bacillati</taxon>
        <taxon>Actinomycetota</taxon>
        <taxon>Actinomycetes</taxon>
        <taxon>Actinopolysporales</taxon>
        <taxon>Actinopolysporaceae</taxon>
        <taxon>Actinopolyspora</taxon>
    </lineage>
</organism>
<dbReference type="PANTHER" id="PTHR30506:SF3">
    <property type="entry name" value="UPF0126 INNER MEMBRANE PROTEIN YADS-RELATED"/>
    <property type="match status" value="1"/>
</dbReference>
<keyword evidence="10" id="KW-1185">Reference proteome</keyword>
<feature type="transmembrane region" description="Helical" evidence="7">
    <location>
        <begin position="6"/>
        <end position="27"/>
    </location>
</feature>
<evidence type="ECO:0000313" key="10">
    <source>
        <dbReference type="Proteomes" id="UP000199213"/>
    </source>
</evidence>
<dbReference type="EMBL" id="FNFM01000012">
    <property type="protein sequence ID" value="SDK75967.1"/>
    <property type="molecule type" value="Genomic_DNA"/>
</dbReference>
<dbReference type="RefSeq" id="WP_092631238.1">
    <property type="nucleotide sequence ID" value="NZ_FNFM01000012.1"/>
</dbReference>
<accession>A0A1G9EIG3</accession>
<feature type="transmembrane region" description="Helical" evidence="7">
    <location>
        <begin position="179"/>
        <end position="200"/>
    </location>
</feature>
<dbReference type="OrthoDB" id="9791874at2"/>
<feature type="transmembrane region" description="Helical" evidence="7">
    <location>
        <begin position="34"/>
        <end position="51"/>
    </location>
</feature>
<keyword evidence="4 7" id="KW-0812">Transmembrane</keyword>
<evidence type="ECO:0000256" key="7">
    <source>
        <dbReference type="SAM" id="Phobius"/>
    </source>
</evidence>
<reference evidence="10" key="1">
    <citation type="submission" date="2016-10" db="EMBL/GenBank/DDBJ databases">
        <authorList>
            <person name="Varghese N."/>
            <person name="Submissions S."/>
        </authorList>
    </citation>
    <scope>NUCLEOTIDE SEQUENCE [LARGE SCALE GENOMIC DNA]</scope>
    <source>
        <strain evidence="10">DSM 45460</strain>
    </source>
</reference>
<evidence type="ECO:0000256" key="4">
    <source>
        <dbReference type="ARBA" id="ARBA00022692"/>
    </source>
</evidence>
<keyword evidence="5 7" id="KW-1133">Transmembrane helix</keyword>
<evidence type="ECO:0000256" key="2">
    <source>
        <dbReference type="ARBA" id="ARBA00008193"/>
    </source>
</evidence>
<evidence type="ECO:0000256" key="5">
    <source>
        <dbReference type="ARBA" id="ARBA00022989"/>
    </source>
</evidence>
<dbReference type="PANTHER" id="PTHR30506">
    <property type="entry name" value="INNER MEMBRANE PROTEIN"/>
    <property type="match status" value="1"/>
</dbReference>
<dbReference type="Proteomes" id="UP000199213">
    <property type="component" value="Unassembled WGS sequence"/>
</dbReference>
<keyword evidence="6 7" id="KW-0472">Membrane</keyword>
<evidence type="ECO:0000313" key="9">
    <source>
        <dbReference type="EMBL" id="SDK75967.1"/>
    </source>
</evidence>
<feature type="transmembrane region" description="Helical" evidence="7">
    <location>
        <begin position="123"/>
        <end position="141"/>
    </location>
</feature>
<feature type="domain" description="Glycine transporter" evidence="8">
    <location>
        <begin position="9"/>
        <end position="83"/>
    </location>
</feature>
<evidence type="ECO:0000256" key="3">
    <source>
        <dbReference type="ARBA" id="ARBA00022475"/>
    </source>
</evidence>
<sequence>MTQTPLLLALDLTGTFAFGLNGALTAVRAVRLDLVGVLTLGIVTALGGGIVRDVLIGSLPPATFNAISYLGVAAAGALLAFFLSLPLERFAALITIFDAVGLSVFCVTGASKALEFGLDGVQAVLLGAITAVGGGTIRDVLLRRVPTVLSSDFYVVPAMVGGAVTVLAERMGVYGLASALVAAAVCFVIRMLGLRFGLYVPSTPRRTSRRGGEASSPGAGNE</sequence>